<dbReference type="RefSeq" id="WP_037517427.1">
    <property type="nucleotide sequence ID" value="NZ_DDLP01000045.1"/>
</dbReference>
<dbReference type="PATRIC" id="fig|13690.10.peg.981"/>
<dbReference type="GO" id="GO:0003700">
    <property type="term" value="F:DNA-binding transcription factor activity"/>
    <property type="evidence" value="ECO:0007669"/>
    <property type="project" value="InterPro"/>
</dbReference>
<dbReference type="PANTHER" id="PTHR30419">
    <property type="entry name" value="HTH-TYPE TRANSCRIPTIONAL REGULATOR YBHD"/>
    <property type="match status" value="1"/>
</dbReference>
<dbReference type="GO" id="GO:0003677">
    <property type="term" value="F:DNA binding"/>
    <property type="evidence" value="ECO:0007669"/>
    <property type="project" value="UniProtKB-KW"/>
</dbReference>
<organism evidence="6 7">
    <name type="scientific">Sphingobium yanoikuyae</name>
    <name type="common">Sphingomonas yanoikuyae</name>
    <dbReference type="NCBI Taxonomy" id="13690"/>
    <lineage>
        <taxon>Bacteria</taxon>
        <taxon>Pseudomonadati</taxon>
        <taxon>Pseudomonadota</taxon>
        <taxon>Alphaproteobacteria</taxon>
        <taxon>Sphingomonadales</taxon>
        <taxon>Sphingomonadaceae</taxon>
        <taxon>Sphingobium</taxon>
    </lineage>
</organism>
<feature type="domain" description="HTH lysR-type" evidence="5">
    <location>
        <begin position="13"/>
        <end position="70"/>
    </location>
</feature>
<dbReference type="SUPFAM" id="SSF46785">
    <property type="entry name" value="Winged helix' DNA-binding domain"/>
    <property type="match status" value="2"/>
</dbReference>
<dbReference type="GO" id="GO:0005829">
    <property type="term" value="C:cytosol"/>
    <property type="evidence" value="ECO:0007669"/>
    <property type="project" value="TreeGrafter"/>
</dbReference>
<dbReference type="SUPFAM" id="SSF53850">
    <property type="entry name" value="Periplasmic binding protein-like II"/>
    <property type="match status" value="1"/>
</dbReference>
<dbReference type="InterPro" id="IPR036390">
    <property type="entry name" value="WH_DNA-bd_sf"/>
</dbReference>
<name>A0A084ESG1_SPHYA</name>
<dbReference type="EMBL" id="JGVR01000003">
    <property type="protein sequence ID" value="KEZ20903.1"/>
    <property type="molecule type" value="Genomic_DNA"/>
</dbReference>
<evidence type="ECO:0000256" key="4">
    <source>
        <dbReference type="ARBA" id="ARBA00023163"/>
    </source>
</evidence>
<dbReference type="Pfam" id="PF00126">
    <property type="entry name" value="HTH_1"/>
    <property type="match status" value="2"/>
</dbReference>
<dbReference type="Pfam" id="PF03466">
    <property type="entry name" value="LysR_substrate"/>
    <property type="match status" value="1"/>
</dbReference>
<evidence type="ECO:0000313" key="7">
    <source>
        <dbReference type="Proteomes" id="UP000028534"/>
    </source>
</evidence>
<comment type="similarity">
    <text evidence="1">Belongs to the LysR transcriptional regulatory family.</text>
</comment>
<dbReference type="InterPro" id="IPR050950">
    <property type="entry name" value="HTH-type_LysR_regulators"/>
</dbReference>
<proteinExistence type="inferred from homology"/>
<keyword evidence="4" id="KW-0804">Transcription</keyword>
<dbReference type="AlphaFoldDB" id="A0A084ESG1"/>
<dbReference type="Gene3D" id="1.10.10.10">
    <property type="entry name" value="Winged helix-like DNA-binding domain superfamily/Winged helix DNA-binding domain"/>
    <property type="match status" value="2"/>
</dbReference>
<keyword evidence="2" id="KW-0805">Transcription regulation</keyword>
<dbReference type="InterPro" id="IPR000847">
    <property type="entry name" value="LysR_HTH_N"/>
</dbReference>
<dbReference type="PRINTS" id="PR00039">
    <property type="entry name" value="HTHLYSR"/>
</dbReference>
<accession>A0A084ESG1</accession>
<dbReference type="PROSITE" id="PS50931">
    <property type="entry name" value="HTH_LYSR"/>
    <property type="match status" value="2"/>
</dbReference>
<evidence type="ECO:0000313" key="6">
    <source>
        <dbReference type="EMBL" id="KEZ20903.1"/>
    </source>
</evidence>
<sequence>MSKQDSAARAAAISFRQLRLFAAIGDLKSVRRASEECSLSQPAVTQALAKLEEQIGSVLVDRRASGSYLNELGDLFHARIRRFFEQAEQAIMEAGAADTKVAARAIMNRFTRSQIRTVVGAIEHGSFDRASESVGISSASLQRAARDLESNLGVPLFYRTAAGVLVSPLGSQFGRHMKLALQEIEWGIEELEAAQGGATRQMVIGAMPFGGSVLLASVLDDFLRLHPRADIRIMNESATEMAKCLRAGDVDFVIGLLPELESGEVVREPLARTPYSVVARRGHPLTRLGKVSIEDLRAYDWVTGTDGSSRRACFERIFADGAAPQTSLATCALPVIRHLLKRSDRLTLMTSYELEHEDSLRAVLYDPITPVPSLGITMRASWLPTRMHQDFIDLIRAHVSAPRPHLRDVG</sequence>
<evidence type="ECO:0000256" key="2">
    <source>
        <dbReference type="ARBA" id="ARBA00023015"/>
    </source>
</evidence>
<dbReference type="eggNOG" id="COG0583">
    <property type="taxonomic scope" value="Bacteria"/>
</dbReference>
<evidence type="ECO:0000256" key="3">
    <source>
        <dbReference type="ARBA" id="ARBA00023125"/>
    </source>
</evidence>
<comment type="caution">
    <text evidence="6">The sequence shown here is derived from an EMBL/GenBank/DDBJ whole genome shotgun (WGS) entry which is preliminary data.</text>
</comment>
<gene>
    <name evidence="6" type="ORF">CP98_00944</name>
</gene>
<evidence type="ECO:0000259" key="5">
    <source>
        <dbReference type="PROSITE" id="PS50931"/>
    </source>
</evidence>
<dbReference type="PANTHER" id="PTHR30419:SF8">
    <property type="entry name" value="NITROGEN ASSIMILATION TRANSCRIPTIONAL ACTIVATOR-RELATED"/>
    <property type="match status" value="1"/>
</dbReference>
<dbReference type="InterPro" id="IPR036388">
    <property type="entry name" value="WH-like_DNA-bd_sf"/>
</dbReference>
<reference evidence="6 7" key="1">
    <citation type="submission" date="2014-03" db="EMBL/GenBank/DDBJ databases">
        <title>Genome sequence of Sphingobium yanoikuyae B1.</title>
        <authorList>
            <person name="Gan H.M."/>
            <person name="Gan H.Y."/>
            <person name="Savka M.A."/>
        </authorList>
    </citation>
    <scope>NUCLEOTIDE SEQUENCE [LARGE SCALE GENOMIC DNA]</scope>
    <source>
        <strain evidence="6 7">B1</strain>
    </source>
</reference>
<dbReference type="InterPro" id="IPR005119">
    <property type="entry name" value="LysR_subst-bd"/>
</dbReference>
<keyword evidence="3" id="KW-0238">DNA-binding</keyword>
<feature type="domain" description="HTH lysR-type" evidence="5">
    <location>
        <begin position="114"/>
        <end position="167"/>
    </location>
</feature>
<dbReference type="Gene3D" id="3.40.190.290">
    <property type="match status" value="1"/>
</dbReference>
<dbReference type="Proteomes" id="UP000028534">
    <property type="component" value="Unassembled WGS sequence"/>
</dbReference>
<protein>
    <submittedName>
        <fullName evidence="6">Transcriptional regulator</fullName>
    </submittedName>
</protein>
<evidence type="ECO:0000256" key="1">
    <source>
        <dbReference type="ARBA" id="ARBA00009437"/>
    </source>
</evidence>